<dbReference type="OrthoDB" id="4363441at2759"/>
<dbReference type="AlphaFoldDB" id="A0A1V6THH4"/>
<evidence type="ECO:0000313" key="3">
    <source>
        <dbReference type="Proteomes" id="UP000191342"/>
    </source>
</evidence>
<evidence type="ECO:0000313" key="2">
    <source>
        <dbReference type="EMBL" id="OQE25765.1"/>
    </source>
</evidence>
<feature type="region of interest" description="Disordered" evidence="1">
    <location>
        <begin position="1"/>
        <end position="92"/>
    </location>
</feature>
<feature type="compositionally biased region" description="Basic and acidic residues" evidence="1">
    <location>
        <begin position="15"/>
        <end position="27"/>
    </location>
</feature>
<dbReference type="Proteomes" id="UP000191342">
    <property type="component" value="Unassembled WGS sequence"/>
</dbReference>
<reference evidence="3" key="1">
    <citation type="journal article" date="2017" name="Nat. Microbiol.">
        <title>Global analysis of biosynthetic gene clusters reveals vast potential of secondary metabolite production in Penicillium species.</title>
        <authorList>
            <person name="Nielsen J.C."/>
            <person name="Grijseels S."/>
            <person name="Prigent S."/>
            <person name="Ji B."/>
            <person name="Dainat J."/>
            <person name="Nielsen K.F."/>
            <person name="Frisvad J.C."/>
            <person name="Workman M."/>
            <person name="Nielsen J."/>
        </authorList>
    </citation>
    <scope>NUCLEOTIDE SEQUENCE [LARGE SCALE GENOMIC DNA]</scope>
    <source>
        <strain evidence="3">IBT 14082</strain>
    </source>
</reference>
<organism evidence="2 3">
    <name type="scientific">Penicillium flavigenum</name>
    <dbReference type="NCBI Taxonomy" id="254877"/>
    <lineage>
        <taxon>Eukaryota</taxon>
        <taxon>Fungi</taxon>
        <taxon>Dikarya</taxon>
        <taxon>Ascomycota</taxon>
        <taxon>Pezizomycotina</taxon>
        <taxon>Eurotiomycetes</taxon>
        <taxon>Eurotiomycetidae</taxon>
        <taxon>Eurotiales</taxon>
        <taxon>Aspergillaceae</taxon>
        <taxon>Penicillium</taxon>
    </lineage>
</organism>
<accession>A0A1V6THH4</accession>
<gene>
    <name evidence="2" type="ORF">PENFLA_c008G03464</name>
</gene>
<protein>
    <submittedName>
        <fullName evidence="2">Uncharacterized protein</fullName>
    </submittedName>
</protein>
<keyword evidence="3" id="KW-1185">Reference proteome</keyword>
<feature type="compositionally biased region" description="Basic and acidic residues" evidence="1">
    <location>
        <begin position="46"/>
        <end position="92"/>
    </location>
</feature>
<evidence type="ECO:0000256" key="1">
    <source>
        <dbReference type="SAM" id="MobiDB-lite"/>
    </source>
</evidence>
<sequence length="92" mass="10368">MPSYKNDPPDQEYLDSIKRHTDKETNKPETSSTEAVSPEVAQPPPKPKETKNPEAEKSVMDIVSEHLKAYSERLAAEKKGKSSEEDKKKKQA</sequence>
<comment type="caution">
    <text evidence="2">The sequence shown here is derived from an EMBL/GenBank/DDBJ whole genome shotgun (WGS) entry which is preliminary data.</text>
</comment>
<proteinExistence type="predicted"/>
<dbReference type="EMBL" id="MLQL01000008">
    <property type="protein sequence ID" value="OQE25765.1"/>
    <property type="molecule type" value="Genomic_DNA"/>
</dbReference>
<name>A0A1V6THH4_9EURO</name>